<dbReference type="PANTHER" id="PTHR42759:SF5">
    <property type="entry name" value="METHANOL DEHYDROGENASE REGULATOR"/>
    <property type="match status" value="1"/>
</dbReference>
<evidence type="ECO:0000259" key="2">
    <source>
        <dbReference type="Pfam" id="PF17863"/>
    </source>
</evidence>
<dbReference type="Gene3D" id="1.10.8.80">
    <property type="entry name" value="Magnesium chelatase subunit I, C-Terminal domain"/>
    <property type="match status" value="1"/>
</dbReference>
<dbReference type="PANTHER" id="PTHR42759">
    <property type="entry name" value="MOXR FAMILY PROTEIN"/>
    <property type="match status" value="1"/>
</dbReference>
<evidence type="ECO:0000313" key="3">
    <source>
        <dbReference type="EMBL" id="PKQ28196.1"/>
    </source>
</evidence>
<dbReference type="Gene3D" id="3.40.50.300">
    <property type="entry name" value="P-loop containing nucleotide triphosphate hydrolases"/>
    <property type="match status" value="1"/>
</dbReference>
<dbReference type="InterPro" id="IPR027417">
    <property type="entry name" value="P-loop_NTPase"/>
</dbReference>
<dbReference type="CDD" id="cd00009">
    <property type="entry name" value="AAA"/>
    <property type="match status" value="1"/>
</dbReference>
<dbReference type="Proteomes" id="UP000233654">
    <property type="component" value="Unassembled WGS sequence"/>
</dbReference>
<feature type="domain" description="ATPase AAA-3" evidence="1">
    <location>
        <begin position="5"/>
        <end position="135"/>
    </location>
</feature>
<dbReference type="InterPro" id="IPR041628">
    <property type="entry name" value="ChlI/MoxR_AAA_lid"/>
</dbReference>
<dbReference type="InterPro" id="IPR011703">
    <property type="entry name" value="ATPase_AAA-3"/>
</dbReference>
<dbReference type="AlphaFoldDB" id="A0A2N3G656"/>
<dbReference type="GO" id="GO:0005524">
    <property type="term" value="F:ATP binding"/>
    <property type="evidence" value="ECO:0007669"/>
    <property type="project" value="InterPro"/>
</dbReference>
<proteinExistence type="predicted"/>
<comment type="caution">
    <text evidence="3">The sequence shown here is derived from an EMBL/GenBank/DDBJ whole genome shotgun (WGS) entry which is preliminary data.</text>
</comment>
<dbReference type="GO" id="GO:0016887">
    <property type="term" value="F:ATP hydrolysis activity"/>
    <property type="evidence" value="ECO:0007669"/>
    <property type="project" value="InterPro"/>
</dbReference>
<dbReference type="SUPFAM" id="SSF52540">
    <property type="entry name" value="P-loop containing nucleoside triphosphate hydrolases"/>
    <property type="match status" value="1"/>
</dbReference>
<sequence>MCGGHLLIEDVPGTGKTMLARSLACSIESSFQRIQFTPDLLPSDVTGVSVFNQKTCEFEFQPGPIFANVVLIDEINRTTPRTQSSLLEAMEERQVTVDGQTMRLPDPFFVIATQNPIEFYGTYPLPEGQRDRFIISAGLGYPSFESEKMIATDQMFRHPIDTIKPVLNADEIREIQSAVKEVYLHPDLMDYAVTIVHMTRNHPALLLGASPRGSLALARTSQASAMMDGRDYVIPDDIKEMARWALPHRFITRERSRTRMRESTEIMSEILEQAPVPVKETGCRDEGI</sequence>
<gene>
    <name evidence="3" type="ORF">CVT63_04025</name>
</gene>
<feature type="domain" description="ChlI/MoxR AAA lid" evidence="2">
    <location>
        <begin position="199"/>
        <end position="269"/>
    </location>
</feature>
<organism evidence="3 4">
    <name type="scientific">Candidatus Anoxymicrobium japonicum</name>
    <dbReference type="NCBI Taxonomy" id="2013648"/>
    <lineage>
        <taxon>Bacteria</taxon>
        <taxon>Bacillati</taxon>
        <taxon>Actinomycetota</taxon>
        <taxon>Candidatus Geothermincolia</taxon>
        <taxon>Candidatus Geothermincolales</taxon>
        <taxon>Candidatus Anoxymicrobiaceae</taxon>
        <taxon>Candidatus Anoxymicrobium</taxon>
    </lineage>
</organism>
<dbReference type="Pfam" id="PF17863">
    <property type="entry name" value="AAA_lid_2"/>
    <property type="match status" value="1"/>
</dbReference>
<dbReference type="EMBL" id="PHEX01000028">
    <property type="protein sequence ID" value="PKQ28196.1"/>
    <property type="molecule type" value="Genomic_DNA"/>
</dbReference>
<evidence type="ECO:0000259" key="1">
    <source>
        <dbReference type="Pfam" id="PF07726"/>
    </source>
</evidence>
<protein>
    <submittedName>
        <fullName evidence="3">AAA family ATPase</fullName>
    </submittedName>
</protein>
<name>A0A2N3G656_9ACTN</name>
<accession>A0A2N3G656</accession>
<evidence type="ECO:0000313" key="4">
    <source>
        <dbReference type="Proteomes" id="UP000233654"/>
    </source>
</evidence>
<reference evidence="3 4" key="1">
    <citation type="journal article" date="2017" name="ISME J.">
        <title>Potential for microbial H2 and metal transformations associated with novel bacteria and archaea in deep terrestrial subsurface sediments.</title>
        <authorList>
            <person name="Hernsdorf A.W."/>
            <person name="Amano Y."/>
            <person name="Miyakawa K."/>
            <person name="Ise K."/>
            <person name="Suzuki Y."/>
            <person name="Anantharaman K."/>
            <person name="Probst A."/>
            <person name="Burstein D."/>
            <person name="Thomas B.C."/>
            <person name="Banfield J.F."/>
        </authorList>
    </citation>
    <scope>NUCLEOTIDE SEQUENCE [LARGE SCALE GENOMIC DNA]</scope>
    <source>
        <strain evidence="3">HGW-Actinobacteria-3</strain>
    </source>
</reference>
<dbReference type="PIRSF" id="PIRSF002849">
    <property type="entry name" value="AAA_ATPase_chaperone_MoxR_prd"/>
    <property type="match status" value="1"/>
</dbReference>
<dbReference type="Pfam" id="PF07726">
    <property type="entry name" value="AAA_3"/>
    <property type="match status" value="1"/>
</dbReference>
<dbReference type="InterPro" id="IPR050764">
    <property type="entry name" value="CbbQ/NirQ/NorQ/GpvN"/>
</dbReference>